<protein>
    <submittedName>
        <fullName evidence="8">FUSC family protein</fullName>
    </submittedName>
</protein>
<keyword evidence="2" id="KW-0813">Transport</keyword>
<evidence type="ECO:0000256" key="3">
    <source>
        <dbReference type="ARBA" id="ARBA00022475"/>
    </source>
</evidence>
<dbReference type="GO" id="GO:0022857">
    <property type="term" value="F:transmembrane transporter activity"/>
    <property type="evidence" value="ECO:0007669"/>
    <property type="project" value="InterPro"/>
</dbReference>
<organism evidence="8">
    <name type="scientific">Caulobacter sp. 602-2</name>
    <dbReference type="NCBI Taxonomy" id="2710887"/>
    <lineage>
        <taxon>Bacteria</taxon>
        <taxon>Pseudomonadati</taxon>
        <taxon>Pseudomonadota</taxon>
        <taxon>Alphaproteobacteria</taxon>
        <taxon>Caulobacterales</taxon>
        <taxon>Caulobacteraceae</taxon>
        <taxon>Caulobacter</taxon>
    </lineage>
</organism>
<sequence>MTPDGAPSDWRRFVGAGFSRSALAAAARRQSELRHAVRVSAAVVAAYALATLLRLPQGYWAVFTAVIVVQSSLGATITASIERFMGTVVGAAVGAGAAWLHMRHPEWGGVILAASAASLAFLAAVRPAFKVAPVTAVIMLIGTTTHMDPLTAAFLRVAEITVGSLVGVAATLLIFPARAHESVVSSSQAAAGLLADLLSHYAAKLEGKPSELDPRAHYDDTLKALAKLQTAMTEADRETASKLSDRSVSDALPRTLWRLRNDCVMIGRALREPLPAPGLAPPSATMLAASSAYLRAAAQSLSGGAKPDRVAFAEGHKAFQDAIEGMRDVGATRELAFDDAARTFGLMFAVENLFANLGDFADRVEETAAKRD</sequence>
<dbReference type="EMBL" id="JAAKGT010000001">
    <property type="protein sequence ID" value="NGM48400.1"/>
    <property type="molecule type" value="Genomic_DNA"/>
</dbReference>
<dbReference type="RefSeq" id="WP_165255645.1">
    <property type="nucleotide sequence ID" value="NZ_JAAKGT010000001.1"/>
</dbReference>
<feature type="transmembrane region" description="Helical" evidence="7">
    <location>
        <begin position="107"/>
        <end position="124"/>
    </location>
</feature>
<keyword evidence="3" id="KW-1003">Cell membrane</keyword>
<dbReference type="AlphaFoldDB" id="A0A6G4QS02"/>
<dbReference type="PANTHER" id="PTHR30509">
    <property type="entry name" value="P-HYDROXYBENZOIC ACID EFFLUX PUMP SUBUNIT-RELATED"/>
    <property type="match status" value="1"/>
</dbReference>
<dbReference type="InterPro" id="IPR006726">
    <property type="entry name" value="PHBA_efflux_AaeB/fusaric-R"/>
</dbReference>
<name>A0A6G4QS02_9CAUL</name>
<evidence type="ECO:0000256" key="6">
    <source>
        <dbReference type="ARBA" id="ARBA00023136"/>
    </source>
</evidence>
<gene>
    <name evidence="8" type="ORF">G5B46_02145</name>
</gene>
<feature type="transmembrane region" description="Helical" evidence="7">
    <location>
        <begin position="36"/>
        <end position="53"/>
    </location>
</feature>
<feature type="transmembrane region" description="Helical" evidence="7">
    <location>
        <begin position="84"/>
        <end position="101"/>
    </location>
</feature>
<accession>A0A6G4QS02</accession>
<reference evidence="8" key="1">
    <citation type="submission" date="2020-02" db="EMBL/GenBank/DDBJ databases">
        <authorList>
            <person name="Gao J."/>
            <person name="Sun J."/>
        </authorList>
    </citation>
    <scope>NUCLEOTIDE SEQUENCE</scope>
    <source>
        <strain evidence="8">602-2</strain>
    </source>
</reference>
<evidence type="ECO:0000313" key="8">
    <source>
        <dbReference type="EMBL" id="NGM48400.1"/>
    </source>
</evidence>
<feature type="transmembrane region" description="Helical" evidence="7">
    <location>
        <begin position="153"/>
        <end position="175"/>
    </location>
</feature>
<comment type="subcellular location">
    <subcellularLocation>
        <location evidence="1">Cell membrane</location>
        <topology evidence="1">Multi-pass membrane protein</topology>
    </subcellularLocation>
</comment>
<keyword evidence="5 7" id="KW-1133">Transmembrane helix</keyword>
<evidence type="ECO:0000256" key="2">
    <source>
        <dbReference type="ARBA" id="ARBA00022448"/>
    </source>
</evidence>
<keyword evidence="6 7" id="KW-0472">Membrane</keyword>
<evidence type="ECO:0000256" key="5">
    <source>
        <dbReference type="ARBA" id="ARBA00022989"/>
    </source>
</evidence>
<proteinExistence type="predicted"/>
<evidence type="ECO:0000256" key="1">
    <source>
        <dbReference type="ARBA" id="ARBA00004651"/>
    </source>
</evidence>
<feature type="transmembrane region" description="Helical" evidence="7">
    <location>
        <begin position="59"/>
        <end position="77"/>
    </location>
</feature>
<dbReference type="GO" id="GO:0005886">
    <property type="term" value="C:plasma membrane"/>
    <property type="evidence" value="ECO:0007669"/>
    <property type="project" value="UniProtKB-SubCell"/>
</dbReference>
<evidence type="ECO:0000256" key="7">
    <source>
        <dbReference type="SAM" id="Phobius"/>
    </source>
</evidence>
<dbReference type="PANTHER" id="PTHR30509:SF9">
    <property type="entry name" value="MULTIDRUG RESISTANCE PROTEIN MDTO"/>
    <property type="match status" value="1"/>
</dbReference>
<evidence type="ECO:0000256" key="4">
    <source>
        <dbReference type="ARBA" id="ARBA00022692"/>
    </source>
</evidence>
<dbReference type="Pfam" id="PF04632">
    <property type="entry name" value="FUSC"/>
    <property type="match status" value="1"/>
</dbReference>
<keyword evidence="4 7" id="KW-0812">Transmembrane</keyword>
<comment type="caution">
    <text evidence="8">The sequence shown here is derived from an EMBL/GenBank/DDBJ whole genome shotgun (WGS) entry which is preliminary data.</text>
</comment>